<accession>A0A444J4Q6</accession>
<comment type="caution">
    <text evidence="1">The sequence shown here is derived from an EMBL/GenBank/DDBJ whole genome shotgun (WGS) entry which is preliminary data.</text>
</comment>
<gene>
    <name evidence="1" type="ORF">H206_05402</name>
</gene>
<reference evidence="1 2" key="1">
    <citation type="submission" date="2017-01" db="EMBL/GenBank/DDBJ databases">
        <title>The cable genome- insights into the physiology and evolution of filamentous bacteria capable of sulfide oxidation via long distance electron transfer.</title>
        <authorList>
            <person name="Schreiber L."/>
            <person name="Bjerg J.T."/>
            <person name="Boggild A."/>
            <person name="Van De Vossenberg J."/>
            <person name="Meysman F."/>
            <person name="Nielsen L.P."/>
            <person name="Schramm A."/>
            <person name="Kjeldsen K.U."/>
        </authorList>
    </citation>
    <scope>NUCLEOTIDE SEQUENCE [LARGE SCALE GENOMIC DNA]</scope>
    <source>
        <strain evidence="1">MCF</strain>
    </source>
</reference>
<proteinExistence type="predicted"/>
<keyword evidence="2" id="KW-1185">Reference proteome</keyword>
<dbReference type="Proteomes" id="UP000287853">
    <property type="component" value="Unassembled WGS sequence"/>
</dbReference>
<organism evidence="1 2">
    <name type="scientific">Candidatus Electrothrix aarhusensis</name>
    <dbReference type="NCBI Taxonomy" id="1859131"/>
    <lineage>
        <taxon>Bacteria</taxon>
        <taxon>Pseudomonadati</taxon>
        <taxon>Thermodesulfobacteriota</taxon>
        <taxon>Desulfobulbia</taxon>
        <taxon>Desulfobulbales</taxon>
        <taxon>Desulfobulbaceae</taxon>
        <taxon>Candidatus Electrothrix</taxon>
    </lineage>
</organism>
<protein>
    <submittedName>
        <fullName evidence="1">Uncharacterized protein</fullName>
    </submittedName>
</protein>
<name>A0A444J4Q6_9BACT</name>
<evidence type="ECO:0000313" key="2">
    <source>
        <dbReference type="Proteomes" id="UP000287853"/>
    </source>
</evidence>
<evidence type="ECO:0000313" key="1">
    <source>
        <dbReference type="EMBL" id="RWX48010.1"/>
    </source>
</evidence>
<sequence length="45" mass="4881">MRPAAAPRATAAAIVVITGSIIFSSSKDYTYIPTHTLQERSCNRN</sequence>
<dbReference type="AlphaFoldDB" id="A0A444J4Q6"/>
<dbReference type="EMBL" id="MTKO01000010">
    <property type="protein sequence ID" value="RWX48010.1"/>
    <property type="molecule type" value="Genomic_DNA"/>
</dbReference>